<accession>A0AAW0M4Y7</accession>
<proteinExistence type="predicted"/>
<evidence type="ECO:0008006" key="3">
    <source>
        <dbReference type="Google" id="ProtNLM"/>
    </source>
</evidence>
<sequence>MELLQHFCHPEHPLVFNQNDRRGHLCWGCQELVFGPSYSCKECEGIRIILKRKKRANAKSVKNLVMNTLIGVTVATSTFTLDVALAYPPWKLNSMTTPIDTHLEVDHVHLRPLWHKRRQRLYYCSKCDFVVHLNCAIDEENGEDINLLELKDGENEDAKLDQSVE</sequence>
<dbReference type="InterPro" id="IPR046349">
    <property type="entry name" value="C1-like_sf"/>
</dbReference>
<reference evidence="1 2" key="1">
    <citation type="journal article" date="2018" name="Sci. Data">
        <title>The draft genome sequence of cork oak.</title>
        <authorList>
            <person name="Ramos A.M."/>
            <person name="Usie A."/>
            <person name="Barbosa P."/>
            <person name="Barros P.M."/>
            <person name="Capote T."/>
            <person name="Chaves I."/>
            <person name="Simoes F."/>
            <person name="Abreu I."/>
            <person name="Carrasquinho I."/>
            <person name="Faro C."/>
            <person name="Guimaraes J.B."/>
            <person name="Mendonca D."/>
            <person name="Nobrega F."/>
            <person name="Rodrigues L."/>
            <person name="Saibo N.J.M."/>
            <person name="Varela M.C."/>
            <person name="Egas C."/>
            <person name="Matos J."/>
            <person name="Miguel C.M."/>
            <person name="Oliveira M.M."/>
            <person name="Ricardo C.P."/>
            <person name="Goncalves S."/>
        </authorList>
    </citation>
    <scope>NUCLEOTIDE SEQUENCE [LARGE SCALE GENOMIC DNA]</scope>
    <source>
        <strain evidence="2">cv. HL8</strain>
    </source>
</reference>
<name>A0AAW0M4Y7_QUESU</name>
<dbReference type="SUPFAM" id="SSF57889">
    <property type="entry name" value="Cysteine-rich domain"/>
    <property type="match status" value="1"/>
</dbReference>
<keyword evidence="2" id="KW-1185">Reference proteome</keyword>
<evidence type="ECO:0000313" key="1">
    <source>
        <dbReference type="EMBL" id="KAK7859067.1"/>
    </source>
</evidence>
<gene>
    <name evidence="1" type="ORF">CFP56_008658</name>
</gene>
<dbReference type="EMBL" id="PKMF04000015">
    <property type="protein sequence ID" value="KAK7859067.1"/>
    <property type="molecule type" value="Genomic_DNA"/>
</dbReference>
<comment type="caution">
    <text evidence="1">The sequence shown here is derived from an EMBL/GenBank/DDBJ whole genome shotgun (WGS) entry which is preliminary data.</text>
</comment>
<dbReference type="AlphaFoldDB" id="A0AAW0M4Y7"/>
<organism evidence="1 2">
    <name type="scientific">Quercus suber</name>
    <name type="common">Cork oak</name>
    <dbReference type="NCBI Taxonomy" id="58331"/>
    <lineage>
        <taxon>Eukaryota</taxon>
        <taxon>Viridiplantae</taxon>
        <taxon>Streptophyta</taxon>
        <taxon>Embryophyta</taxon>
        <taxon>Tracheophyta</taxon>
        <taxon>Spermatophyta</taxon>
        <taxon>Magnoliopsida</taxon>
        <taxon>eudicotyledons</taxon>
        <taxon>Gunneridae</taxon>
        <taxon>Pentapetalae</taxon>
        <taxon>rosids</taxon>
        <taxon>fabids</taxon>
        <taxon>Fagales</taxon>
        <taxon>Fagaceae</taxon>
        <taxon>Quercus</taxon>
    </lineage>
</organism>
<evidence type="ECO:0000313" key="2">
    <source>
        <dbReference type="Proteomes" id="UP000237347"/>
    </source>
</evidence>
<protein>
    <recommendedName>
        <fullName evidence="3">DC1 domain-containing protein</fullName>
    </recommendedName>
</protein>
<dbReference type="Proteomes" id="UP000237347">
    <property type="component" value="Unassembled WGS sequence"/>
</dbReference>